<protein>
    <submittedName>
        <fullName evidence="2">Uncharacterized protein</fullName>
    </submittedName>
</protein>
<comment type="caution">
    <text evidence="2">The sequence shown here is derived from an EMBL/GenBank/DDBJ whole genome shotgun (WGS) entry which is preliminary data.</text>
</comment>
<keyword evidence="3" id="KW-1185">Reference proteome</keyword>
<evidence type="ECO:0000313" key="2">
    <source>
        <dbReference type="EMBL" id="RHZ44945.1"/>
    </source>
</evidence>
<evidence type="ECO:0000313" key="3">
    <source>
        <dbReference type="Proteomes" id="UP000266861"/>
    </source>
</evidence>
<name>A0A397G1W0_9GLOM</name>
<evidence type="ECO:0000256" key="1">
    <source>
        <dbReference type="SAM" id="MobiDB-lite"/>
    </source>
</evidence>
<feature type="region of interest" description="Disordered" evidence="1">
    <location>
        <begin position="35"/>
        <end position="70"/>
    </location>
</feature>
<sequence length="70" mass="7825">MSPTLVGLSNNDSTTSLSIKFPVETITHRTYYTQAHRGHGFNRERSSQFSGPRHGNPRPGGFYVVPMSMQ</sequence>
<dbReference type="Proteomes" id="UP000266861">
    <property type="component" value="Unassembled WGS sequence"/>
</dbReference>
<accession>A0A397G1W0</accession>
<dbReference type="AlphaFoldDB" id="A0A397G1W0"/>
<proteinExistence type="predicted"/>
<gene>
    <name evidence="2" type="ORF">Glove_707g67</name>
</gene>
<reference evidence="2 3" key="1">
    <citation type="submission" date="2018-08" db="EMBL/GenBank/DDBJ databases">
        <title>Genome and evolution of the arbuscular mycorrhizal fungus Diversispora epigaea (formerly Glomus versiforme) and its bacterial endosymbionts.</title>
        <authorList>
            <person name="Sun X."/>
            <person name="Fei Z."/>
            <person name="Harrison M."/>
        </authorList>
    </citation>
    <scope>NUCLEOTIDE SEQUENCE [LARGE SCALE GENOMIC DNA]</scope>
    <source>
        <strain evidence="2 3">IT104</strain>
    </source>
</reference>
<dbReference type="EMBL" id="PQFF01000563">
    <property type="protein sequence ID" value="RHZ44945.1"/>
    <property type="molecule type" value="Genomic_DNA"/>
</dbReference>
<organism evidence="2 3">
    <name type="scientific">Diversispora epigaea</name>
    <dbReference type="NCBI Taxonomy" id="1348612"/>
    <lineage>
        <taxon>Eukaryota</taxon>
        <taxon>Fungi</taxon>
        <taxon>Fungi incertae sedis</taxon>
        <taxon>Mucoromycota</taxon>
        <taxon>Glomeromycotina</taxon>
        <taxon>Glomeromycetes</taxon>
        <taxon>Diversisporales</taxon>
        <taxon>Diversisporaceae</taxon>
        <taxon>Diversispora</taxon>
    </lineage>
</organism>